<dbReference type="EMBL" id="JBDIME010000010">
    <property type="protein sequence ID" value="MEN2790610.1"/>
    <property type="molecule type" value="Genomic_DNA"/>
</dbReference>
<keyword evidence="2" id="KW-1185">Reference proteome</keyword>
<dbReference type="Proteomes" id="UP001419910">
    <property type="component" value="Unassembled WGS sequence"/>
</dbReference>
<gene>
    <name evidence="1" type="ORF">ABC974_13300</name>
</gene>
<proteinExistence type="predicted"/>
<evidence type="ECO:0000313" key="2">
    <source>
        <dbReference type="Proteomes" id="UP001419910"/>
    </source>
</evidence>
<reference evidence="1 2" key="1">
    <citation type="submission" date="2024-05" db="EMBL/GenBank/DDBJ databases">
        <authorList>
            <person name="Liu Q."/>
            <person name="Xin Y.-H."/>
        </authorList>
    </citation>
    <scope>NUCLEOTIDE SEQUENCE [LARGE SCALE GENOMIC DNA]</scope>
    <source>
        <strain evidence="1 2">CGMCC 1.10181</strain>
    </source>
</reference>
<evidence type="ECO:0000313" key="1">
    <source>
        <dbReference type="EMBL" id="MEN2790610.1"/>
    </source>
</evidence>
<name>A0ABU9Y480_9SPHN</name>
<sequence length="190" mass="20384">MADPADLTVRELLPDDMKAMDKAVGKLLHDDTTLREAHLPAALNGPIAERVTAAVADALDFKVLPVVAYAWARAREIHRYRTPDAGLPADATATLFLGEHEVSAELHPQAVIDIAGVGNVTMKFTLVVAARMRAAQLSIRRGHIIRIGKTDGSVSAQLTYGGVPLHKGLRSRDWVLVGDHALAEPGILIP</sequence>
<accession>A0ABU9Y480</accession>
<protein>
    <submittedName>
        <fullName evidence="1">Uncharacterized protein</fullName>
    </submittedName>
</protein>
<comment type="caution">
    <text evidence="1">The sequence shown here is derived from an EMBL/GenBank/DDBJ whole genome shotgun (WGS) entry which is preliminary data.</text>
</comment>
<organism evidence="1 2">
    <name type="scientific">Sphingomonas oligophenolica</name>
    <dbReference type="NCBI Taxonomy" id="301154"/>
    <lineage>
        <taxon>Bacteria</taxon>
        <taxon>Pseudomonadati</taxon>
        <taxon>Pseudomonadota</taxon>
        <taxon>Alphaproteobacteria</taxon>
        <taxon>Sphingomonadales</taxon>
        <taxon>Sphingomonadaceae</taxon>
        <taxon>Sphingomonas</taxon>
    </lineage>
</organism>
<dbReference type="RefSeq" id="WP_343888352.1">
    <property type="nucleotide sequence ID" value="NZ_BAAAEH010000008.1"/>
</dbReference>